<feature type="compositionally biased region" description="Low complexity" evidence="2">
    <location>
        <begin position="75"/>
        <end position="91"/>
    </location>
</feature>
<dbReference type="Gene3D" id="3.40.20.10">
    <property type="entry name" value="Severin"/>
    <property type="match status" value="4"/>
</dbReference>
<feature type="compositionally biased region" description="Low complexity" evidence="2">
    <location>
        <begin position="776"/>
        <end position="788"/>
    </location>
</feature>
<dbReference type="Pfam" id="PF25480">
    <property type="entry name" value="DUF7904"/>
    <property type="match status" value="1"/>
</dbReference>
<evidence type="ECO:0000313" key="4">
    <source>
        <dbReference type="EMBL" id="KXN74532.1"/>
    </source>
</evidence>
<dbReference type="SUPFAM" id="SSF55753">
    <property type="entry name" value="Actin depolymerizing proteins"/>
    <property type="match status" value="4"/>
</dbReference>
<dbReference type="GO" id="GO:0005737">
    <property type="term" value="C:cytoplasm"/>
    <property type="evidence" value="ECO:0007669"/>
    <property type="project" value="TreeGrafter"/>
</dbReference>
<dbReference type="GO" id="GO:0008154">
    <property type="term" value="P:actin polymerization or depolymerization"/>
    <property type="evidence" value="ECO:0007669"/>
    <property type="project" value="TreeGrafter"/>
</dbReference>
<feature type="compositionally biased region" description="Low complexity" evidence="2">
    <location>
        <begin position="494"/>
        <end position="508"/>
    </location>
</feature>
<organism evidence="4 5">
    <name type="scientific">Conidiobolus coronatus (strain ATCC 28846 / CBS 209.66 / NRRL 28638)</name>
    <name type="common">Delacroixia coronata</name>
    <dbReference type="NCBI Taxonomy" id="796925"/>
    <lineage>
        <taxon>Eukaryota</taxon>
        <taxon>Fungi</taxon>
        <taxon>Fungi incertae sedis</taxon>
        <taxon>Zoopagomycota</taxon>
        <taxon>Entomophthoromycotina</taxon>
        <taxon>Entomophthoromycetes</taxon>
        <taxon>Entomophthorales</taxon>
        <taxon>Ancylistaceae</taxon>
        <taxon>Conidiobolus</taxon>
    </lineage>
</organism>
<evidence type="ECO:0000256" key="2">
    <source>
        <dbReference type="SAM" id="MobiDB-lite"/>
    </source>
</evidence>
<dbReference type="PANTHER" id="PTHR11977">
    <property type="entry name" value="VILLIN"/>
    <property type="match status" value="1"/>
</dbReference>
<feature type="domain" description="DUF7904" evidence="3">
    <location>
        <begin position="1147"/>
        <end position="1245"/>
    </location>
</feature>
<dbReference type="Proteomes" id="UP000070444">
    <property type="component" value="Unassembled WGS sequence"/>
</dbReference>
<feature type="region of interest" description="Disordered" evidence="2">
    <location>
        <begin position="75"/>
        <end position="97"/>
    </location>
</feature>
<dbReference type="GO" id="GO:0051014">
    <property type="term" value="P:actin filament severing"/>
    <property type="evidence" value="ECO:0007669"/>
    <property type="project" value="TreeGrafter"/>
</dbReference>
<dbReference type="GO" id="GO:0005546">
    <property type="term" value="F:phosphatidylinositol-4,5-bisphosphate binding"/>
    <property type="evidence" value="ECO:0007669"/>
    <property type="project" value="TreeGrafter"/>
</dbReference>
<evidence type="ECO:0000313" key="5">
    <source>
        <dbReference type="Proteomes" id="UP000070444"/>
    </source>
</evidence>
<proteinExistence type="predicted"/>
<dbReference type="OrthoDB" id="6375767at2759"/>
<dbReference type="SMART" id="SM00262">
    <property type="entry name" value="GEL"/>
    <property type="match status" value="3"/>
</dbReference>
<dbReference type="InterPro" id="IPR029006">
    <property type="entry name" value="ADF-H/Gelsolin-like_dom_sf"/>
</dbReference>
<feature type="coiled-coil region" evidence="1">
    <location>
        <begin position="22"/>
        <end position="52"/>
    </location>
</feature>
<sequence>MIRDPFSENSKSVASPTSDDLLLCLEQEKQELMRLKKNLETYKLRRNRNRQKRIVDGQEWDETITRIKRISQNSLNSKSLSNSSSSSSSSNGASFTSGEETYLESSMEHVFVSSESLKTTTGLALVNSDDSVEEDAYLNYQEASMGQKGIEDKKENWYQDWQQVMNDDDDSDLGSEPSLRYITIPEQTKTREKRNLTDITQPETPSPPLSRSPSLEEEPRPEPCLPMLRTRNRQDLYHDFQMRSSIAVDHTKADSLVSDHGLNRRKKNREEAFWGGSPQEPKSLPTSPAMDSDRYISYKPSFENREYFQRPGSRLGFNSQSGSNSKYVEEYEQSMDSYESDNDQVVYEDCRSSSDSEMDHWSSEYLNEAQMQDKLVQKIIRNQIQNNQQFASQILVQEMESYENYASSDPESNRISMDTITPAMVKSGSDIYKTPSPDKSDMPALTIRLAQRIASSSSRSLFGSSRIKLDDRTFKESVSKGSLKINTSVEKVASPTSPSSISPTSYSPARNNKNTELRQKLDLYTPSSIFGKYPKMVVNNDLQQPSNSKLSQVSQETFQQRANTNPFAFAVKVASPQSNQDSDFKEKSETNAYKYRGKKAPRKTIFDDLFVDIPEPDELEESEILNSPPLTNTGPTSPPQYDNLMAAIMKSGSPVVLQSHSQMDSLRHTPKVNTKWSKSPDVYSPLNPFQPSPQIKTSQTNINSTSSPSHSSLHKEMFQNAFPTQDKPPASYHSGEGANKRISYLPPVDKSGLLNEMLSIFDQTSQALDGAGNEVSPGGSLSSSSGCSVELTHENPTEKLALIKGNPKALGASSKLSMSSSLEYSKESSRLKPSNSELNLQSPNLDPLPISLTRFGSKSVSHLPEVSSKPLKSILMKPSEYKPATQNVRFDLGEGPIPVEDPYGKDKMWNVTDYHYNGYPNNFNNLPQEGCHYTDTNSSRAKDWNTAAIGDISLVTRFDEPLKGALFPLQRSKSQTGKYKQPFLQRLKTMVNNKAARNAYGSLPKLYRFDDLKVDRLIATGQEISARLLDTRNAYILESSTEKVFLWHGSHCTDPQQREASQFAGALLETINKRVGPGHSLKLEFEGSESDAFVCEFPDWNDQPHLSPRERPLYERDAFIKLREIYNQQPQPLMRPLDDKVKIEVKMWLIRNERDQIEIEEEEHGIFHSGETYLIMYHYRDTKKVERHVVFYWIGRHSKRAKEPLSEPSVVALDDRTEALMVQVLQGREPEPFFKVFNGMVIVRKGSRKSSRASWEKSLYHVRGFKPDMVRVEQTGFSSRYLCSGHSFVLVVKGHTFVWHGIGSFLCERLTAVQAAKKLSSPTNSIVEVRENLEPRKFWSKLGEYPNYANASQWARKPFLLDRYRVRLFELSIEPDRTVKMEEIQSFHQCDLDHSKVYLLDTYFDLFIRSKSEVDANGQLELITHLNLSMEYAKLVNEREHRPFQLKPIMIWPDHEPLEFIAQFPAWNEELNPKPSTIKRKASTRALPVEYLLKQFNSNAAIVA</sequence>
<protein>
    <recommendedName>
        <fullName evidence="3">DUF7904 domain-containing protein</fullName>
    </recommendedName>
</protein>
<evidence type="ECO:0000259" key="3">
    <source>
        <dbReference type="Pfam" id="PF25480"/>
    </source>
</evidence>
<feature type="region of interest" description="Disordered" evidence="2">
    <location>
        <begin position="489"/>
        <end position="518"/>
    </location>
</feature>
<keyword evidence="1" id="KW-0175">Coiled coil</keyword>
<dbReference type="InterPro" id="IPR007122">
    <property type="entry name" value="Villin/Gelsolin"/>
</dbReference>
<accession>A0A137PHS1</accession>
<dbReference type="GO" id="GO:0051015">
    <property type="term" value="F:actin filament binding"/>
    <property type="evidence" value="ECO:0007669"/>
    <property type="project" value="InterPro"/>
</dbReference>
<gene>
    <name evidence="4" type="ORF">CONCODRAFT_2334</name>
</gene>
<dbReference type="PRINTS" id="PR00597">
    <property type="entry name" value="GELSOLIN"/>
</dbReference>
<dbReference type="PANTHER" id="PTHR11977:SF133">
    <property type="entry name" value="DUF4045 DOMAIN-CONTAINING PROTEIN"/>
    <property type="match status" value="1"/>
</dbReference>
<name>A0A137PHS1_CONC2</name>
<feature type="compositionally biased region" description="Polar residues" evidence="2">
    <location>
        <begin position="831"/>
        <end position="844"/>
    </location>
</feature>
<evidence type="ECO:0000256" key="1">
    <source>
        <dbReference type="SAM" id="Coils"/>
    </source>
</evidence>
<dbReference type="InterPro" id="IPR057226">
    <property type="entry name" value="DUF7904"/>
</dbReference>
<dbReference type="GO" id="GO:0051016">
    <property type="term" value="P:barbed-end actin filament capping"/>
    <property type="evidence" value="ECO:0007669"/>
    <property type="project" value="TreeGrafter"/>
</dbReference>
<dbReference type="GO" id="GO:0015629">
    <property type="term" value="C:actin cytoskeleton"/>
    <property type="evidence" value="ECO:0007669"/>
    <property type="project" value="TreeGrafter"/>
</dbReference>
<dbReference type="EMBL" id="KQ964422">
    <property type="protein sequence ID" value="KXN74532.1"/>
    <property type="molecule type" value="Genomic_DNA"/>
</dbReference>
<feature type="region of interest" description="Disordered" evidence="2">
    <location>
        <begin position="824"/>
        <end position="845"/>
    </location>
</feature>
<reference evidence="4 5" key="1">
    <citation type="journal article" date="2015" name="Genome Biol. Evol.">
        <title>Phylogenomic analyses indicate that early fungi evolved digesting cell walls of algal ancestors of land plants.</title>
        <authorList>
            <person name="Chang Y."/>
            <person name="Wang S."/>
            <person name="Sekimoto S."/>
            <person name="Aerts A.L."/>
            <person name="Choi C."/>
            <person name="Clum A."/>
            <person name="LaButti K.M."/>
            <person name="Lindquist E.A."/>
            <person name="Yee Ngan C."/>
            <person name="Ohm R.A."/>
            <person name="Salamov A.A."/>
            <person name="Grigoriev I.V."/>
            <person name="Spatafora J.W."/>
            <person name="Berbee M.L."/>
        </authorList>
    </citation>
    <scope>NUCLEOTIDE SEQUENCE [LARGE SCALE GENOMIC DNA]</scope>
    <source>
        <strain evidence="4 5">NRRL 28638</strain>
    </source>
</reference>
<feature type="compositionally biased region" description="Polar residues" evidence="2">
    <location>
        <begin position="687"/>
        <end position="703"/>
    </location>
</feature>
<keyword evidence="5" id="KW-1185">Reference proteome</keyword>
<feature type="region of interest" description="Disordered" evidence="2">
    <location>
        <begin position="662"/>
        <end position="713"/>
    </location>
</feature>
<feature type="region of interest" description="Disordered" evidence="2">
    <location>
        <begin position="165"/>
        <end position="227"/>
    </location>
</feature>
<feature type="region of interest" description="Disordered" evidence="2">
    <location>
        <begin position="269"/>
        <end position="292"/>
    </location>
</feature>
<feature type="region of interest" description="Disordered" evidence="2">
    <location>
        <begin position="769"/>
        <end position="791"/>
    </location>
</feature>
<dbReference type="STRING" id="796925.A0A137PHS1"/>